<dbReference type="STRING" id="561176.SAMN04488561_6603"/>
<accession>A0A1H5PXW4</accession>
<dbReference type="CDD" id="cd03257">
    <property type="entry name" value="ABC_NikE_OppD_transporters"/>
    <property type="match status" value="1"/>
</dbReference>
<evidence type="ECO:0000256" key="7">
    <source>
        <dbReference type="ARBA" id="ARBA00023136"/>
    </source>
</evidence>
<evidence type="ECO:0000313" key="9">
    <source>
        <dbReference type="EMBL" id="SEF18539.1"/>
    </source>
</evidence>
<keyword evidence="10" id="KW-1185">Reference proteome</keyword>
<dbReference type="InterPro" id="IPR027417">
    <property type="entry name" value="P-loop_NTPase"/>
</dbReference>
<dbReference type="AlphaFoldDB" id="A0A1H5PXW4"/>
<protein>
    <submittedName>
        <fullName evidence="9">Peptide/nickel transport system ATP-binding protein</fullName>
    </submittedName>
</protein>
<dbReference type="FunFam" id="3.40.50.300:FF:000016">
    <property type="entry name" value="Oligopeptide ABC transporter ATP-binding component"/>
    <property type="match status" value="1"/>
</dbReference>
<dbReference type="SMART" id="SM00382">
    <property type="entry name" value="AAA"/>
    <property type="match status" value="1"/>
</dbReference>
<dbReference type="PANTHER" id="PTHR43297:SF2">
    <property type="entry name" value="DIPEPTIDE TRANSPORT ATP-BINDING PROTEIN DPPD"/>
    <property type="match status" value="1"/>
</dbReference>
<evidence type="ECO:0000256" key="6">
    <source>
        <dbReference type="ARBA" id="ARBA00022840"/>
    </source>
</evidence>
<sequence length="344" mass="37309">MTESATLGTTATPAAAPSGVVLEVRGLDVEYATGDDPVRACVDVSFTLHRGEILGVAGESGSGKSTLITALTRLQRPPAVTSAGQLLYHPRDGGPPVDLVTLSGRELRRLRWTTLSIVLQSAMDALNPVMRVGAQFVDALRTHDRRLDKRAAWERAAELLGMVGVSADRARAYPHELSGGMRQRASIALALACRPDLVVMDEPTTAVDVVMQRQTLAQVLRLRRELGFAVVFVTHDLSLLLELADRVAIMYAGRIVELGTSASLYEEPRHPYTRGLRDSFPPLRAPLRRLTGISGSPPDLRRPPSGCPFHPRCGQRFDGCDERLPVLRDVGGNDVACHLYPEGS</sequence>
<keyword evidence="7" id="KW-0472">Membrane</keyword>
<dbReference type="InterPro" id="IPR003593">
    <property type="entry name" value="AAA+_ATPase"/>
</dbReference>
<dbReference type="NCBIfam" id="TIGR01727">
    <property type="entry name" value="oligo_HPY"/>
    <property type="match status" value="1"/>
</dbReference>
<reference evidence="10" key="1">
    <citation type="submission" date="2016-10" db="EMBL/GenBank/DDBJ databases">
        <authorList>
            <person name="Varghese N."/>
            <person name="Submissions S."/>
        </authorList>
    </citation>
    <scope>NUCLEOTIDE SEQUENCE [LARGE SCALE GENOMIC DNA]</scope>
    <source>
        <strain evidence="10">DSM 45237</strain>
    </source>
</reference>
<dbReference type="GO" id="GO:0015833">
    <property type="term" value="P:peptide transport"/>
    <property type="evidence" value="ECO:0007669"/>
    <property type="project" value="InterPro"/>
</dbReference>
<comment type="subcellular location">
    <subcellularLocation>
        <location evidence="1">Cell membrane</location>
        <topology evidence="1">Peripheral membrane protein</topology>
    </subcellularLocation>
</comment>
<gene>
    <name evidence="9" type="ORF">SAMN04488561_6603</name>
</gene>
<dbReference type="RefSeq" id="WP_074946863.1">
    <property type="nucleotide sequence ID" value="NZ_FNUC01000004.1"/>
</dbReference>
<proteinExistence type="inferred from homology"/>
<evidence type="ECO:0000256" key="4">
    <source>
        <dbReference type="ARBA" id="ARBA00022475"/>
    </source>
</evidence>
<dbReference type="PANTHER" id="PTHR43297">
    <property type="entry name" value="OLIGOPEPTIDE TRANSPORT ATP-BINDING PROTEIN APPD"/>
    <property type="match status" value="1"/>
</dbReference>
<dbReference type="PROSITE" id="PS50893">
    <property type="entry name" value="ABC_TRANSPORTER_2"/>
    <property type="match status" value="1"/>
</dbReference>
<evidence type="ECO:0000259" key="8">
    <source>
        <dbReference type="PROSITE" id="PS50893"/>
    </source>
</evidence>
<dbReference type="Pfam" id="PF00005">
    <property type="entry name" value="ABC_tran"/>
    <property type="match status" value="1"/>
</dbReference>
<keyword evidence="3" id="KW-0813">Transport</keyword>
<name>A0A1H5PXW4_9ACTN</name>
<evidence type="ECO:0000256" key="1">
    <source>
        <dbReference type="ARBA" id="ARBA00004202"/>
    </source>
</evidence>
<evidence type="ECO:0000313" key="10">
    <source>
        <dbReference type="Proteomes" id="UP000181980"/>
    </source>
</evidence>
<dbReference type="Proteomes" id="UP000181980">
    <property type="component" value="Unassembled WGS sequence"/>
</dbReference>
<dbReference type="InterPro" id="IPR003439">
    <property type="entry name" value="ABC_transporter-like_ATP-bd"/>
</dbReference>
<evidence type="ECO:0000256" key="5">
    <source>
        <dbReference type="ARBA" id="ARBA00022741"/>
    </source>
</evidence>
<keyword evidence="5" id="KW-0547">Nucleotide-binding</keyword>
<feature type="domain" description="ABC transporter" evidence="8">
    <location>
        <begin position="24"/>
        <end position="277"/>
    </location>
</feature>
<evidence type="ECO:0000256" key="3">
    <source>
        <dbReference type="ARBA" id="ARBA00022448"/>
    </source>
</evidence>
<comment type="similarity">
    <text evidence="2">Belongs to the ABC transporter superfamily.</text>
</comment>
<dbReference type="EMBL" id="FNUC01000004">
    <property type="protein sequence ID" value="SEF18539.1"/>
    <property type="molecule type" value="Genomic_DNA"/>
</dbReference>
<keyword evidence="4" id="KW-1003">Cell membrane</keyword>
<dbReference type="GO" id="GO:0005524">
    <property type="term" value="F:ATP binding"/>
    <property type="evidence" value="ECO:0007669"/>
    <property type="project" value="UniProtKB-KW"/>
</dbReference>
<dbReference type="InterPro" id="IPR013563">
    <property type="entry name" value="Oligopep_ABC_C"/>
</dbReference>
<dbReference type="GO" id="GO:0005886">
    <property type="term" value="C:plasma membrane"/>
    <property type="evidence" value="ECO:0007669"/>
    <property type="project" value="UniProtKB-SubCell"/>
</dbReference>
<dbReference type="InterPro" id="IPR017871">
    <property type="entry name" value="ABC_transporter-like_CS"/>
</dbReference>
<keyword evidence="6 9" id="KW-0067">ATP-binding</keyword>
<dbReference type="SUPFAM" id="SSF52540">
    <property type="entry name" value="P-loop containing nucleoside triphosphate hydrolases"/>
    <property type="match status" value="1"/>
</dbReference>
<dbReference type="PROSITE" id="PS00211">
    <property type="entry name" value="ABC_TRANSPORTER_1"/>
    <property type="match status" value="1"/>
</dbReference>
<dbReference type="Gene3D" id="3.40.50.300">
    <property type="entry name" value="P-loop containing nucleotide triphosphate hydrolases"/>
    <property type="match status" value="1"/>
</dbReference>
<dbReference type="InterPro" id="IPR050388">
    <property type="entry name" value="ABC_Ni/Peptide_Import"/>
</dbReference>
<organism evidence="9 10">
    <name type="scientific">Jiangella alba</name>
    <dbReference type="NCBI Taxonomy" id="561176"/>
    <lineage>
        <taxon>Bacteria</taxon>
        <taxon>Bacillati</taxon>
        <taxon>Actinomycetota</taxon>
        <taxon>Actinomycetes</taxon>
        <taxon>Jiangellales</taxon>
        <taxon>Jiangellaceae</taxon>
        <taxon>Jiangella</taxon>
    </lineage>
</organism>
<evidence type="ECO:0000256" key="2">
    <source>
        <dbReference type="ARBA" id="ARBA00005417"/>
    </source>
</evidence>
<dbReference type="GO" id="GO:0016887">
    <property type="term" value="F:ATP hydrolysis activity"/>
    <property type="evidence" value="ECO:0007669"/>
    <property type="project" value="InterPro"/>
</dbReference>
<dbReference type="Pfam" id="PF08352">
    <property type="entry name" value="oligo_HPY"/>
    <property type="match status" value="1"/>
</dbReference>